<dbReference type="InterPro" id="IPR009097">
    <property type="entry name" value="Cyclic_Pdiesterase"/>
</dbReference>
<dbReference type="Proteomes" id="UP000500857">
    <property type="component" value="Chromosome"/>
</dbReference>
<organism evidence="2 3">
    <name type="scientific">Oxynema aestuarii AP17</name>
    <dbReference type="NCBI Taxonomy" id="2064643"/>
    <lineage>
        <taxon>Bacteria</taxon>
        <taxon>Bacillati</taxon>
        <taxon>Cyanobacteriota</taxon>
        <taxon>Cyanophyceae</taxon>
        <taxon>Oscillatoriophycideae</taxon>
        <taxon>Oscillatoriales</taxon>
        <taxon>Oscillatoriaceae</taxon>
        <taxon>Oxynema</taxon>
        <taxon>Oxynema aestuarii</taxon>
    </lineage>
</organism>
<evidence type="ECO:0000313" key="2">
    <source>
        <dbReference type="EMBL" id="QIZ73650.1"/>
    </source>
</evidence>
<name>A0A6H1U671_9CYAN</name>
<proteinExistence type="predicted"/>
<dbReference type="InterPro" id="IPR015069">
    <property type="entry name" value="2H-PEstase_DUF1868"/>
</dbReference>
<reference evidence="2 3" key="1">
    <citation type="submission" date="2020-04" db="EMBL/GenBank/DDBJ databases">
        <authorList>
            <person name="Basu S."/>
            <person name="Maruthanayagam V."/>
            <person name="Chakraborty S."/>
            <person name="Pramanik A."/>
            <person name="Mukherjee J."/>
            <person name="Brink B."/>
        </authorList>
    </citation>
    <scope>NUCLEOTIDE SEQUENCE [LARGE SCALE GENOMIC DNA]</scope>
    <source>
        <strain evidence="2 3">AP17</strain>
    </source>
</reference>
<dbReference type="EMBL" id="CP051167">
    <property type="protein sequence ID" value="QIZ73650.1"/>
    <property type="molecule type" value="Genomic_DNA"/>
</dbReference>
<accession>A0A6H1U671</accession>
<evidence type="ECO:0000259" key="1">
    <source>
        <dbReference type="Pfam" id="PF08975"/>
    </source>
</evidence>
<dbReference type="AlphaFoldDB" id="A0A6H1U671"/>
<dbReference type="KEGG" id="oxy:HCG48_07650"/>
<evidence type="ECO:0000313" key="3">
    <source>
        <dbReference type="Proteomes" id="UP000500857"/>
    </source>
</evidence>
<gene>
    <name evidence="2" type="ORF">HCG48_07650</name>
</gene>
<dbReference type="Pfam" id="PF08975">
    <property type="entry name" value="2H-phosphodiest"/>
    <property type="match status" value="1"/>
</dbReference>
<keyword evidence="3" id="KW-1185">Reference proteome</keyword>
<sequence>MTLLESYLGVLQHIQTSPKYKPSEDGTRQAVPFPGYTIVAPPWADDRQNEAFYQDLQQYQQELLTQMGEGLAVAVPPPSFHVTLADLIWNDAFRDAAAKSADYEAKLRSAIAESFAQCDTLKSPEPIRWEVLGAIVMTRAIGVCLVPKDEQSYDRVVQLRRAIYQNKNLMGLGVEQQYHLTAHVTLGYFGEIPKDLDRHRLAVMLSEFNNRWLECDRELVITRAELRQFADMTAYTREPDWPTLDFV</sequence>
<dbReference type="Gene3D" id="3.90.1140.10">
    <property type="entry name" value="Cyclic phosphodiesterase"/>
    <property type="match status" value="1"/>
</dbReference>
<protein>
    <submittedName>
        <fullName evidence="2">DUF1868 domain-containing protein</fullName>
    </submittedName>
</protein>
<dbReference type="SUPFAM" id="SSF55144">
    <property type="entry name" value="LigT-like"/>
    <property type="match status" value="1"/>
</dbReference>
<feature type="domain" description="DUF1868" evidence="1">
    <location>
        <begin position="28"/>
        <end position="91"/>
    </location>
</feature>